<keyword evidence="2" id="KW-1185">Reference proteome</keyword>
<name>A0ACB8Z5H1_ARCLA</name>
<evidence type="ECO:0000313" key="2">
    <source>
        <dbReference type="Proteomes" id="UP001055879"/>
    </source>
</evidence>
<comment type="caution">
    <text evidence="1">The sequence shown here is derived from an EMBL/GenBank/DDBJ whole genome shotgun (WGS) entry which is preliminary data.</text>
</comment>
<reference evidence="2" key="1">
    <citation type="journal article" date="2022" name="Mol. Ecol. Resour.">
        <title>The genomes of chicory, endive, great burdock and yacon provide insights into Asteraceae palaeo-polyploidization history and plant inulin production.</title>
        <authorList>
            <person name="Fan W."/>
            <person name="Wang S."/>
            <person name="Wang H."/>
            <person name="Wang A."/>
            <person name="Jiang F."/>
            <person name="Liu H."/>
            <person name="Zhao H."/>
            <person name="Xu D."/>
            <person name="Zhang Y."/>
        </authorList>
    </citation>
    <scope>NUCLEOTIDE SEQUENCE [LARGE SCALE GENOMIC DNA]</scope>
    <source>
        <strain evidence="2">cv. Niubang</strain>
    </source>
</reference>
<reference evidence="1 2" key="2">
    <citation type="journal article" date="2022" name="Mol. Ecol. Resour.">
        <title>The genomes of chicory, endive, great burdock and yacon provide insights into Asteraceae paleo-polyploidization history and plant inulin production.</title>
        <authorList>
            <person name="Fan W."/>
            <person name="Wang S."/>
            <person name="Wang H."/>
            <person name="Wang A."/>
            <person name="Jiang F."/>
            <person name="Liu H."/>
            <person name="Zhao H."/>
            <person name="Xu D."/>
            <person name="Zhang Y."/>
        </authorList>
    </citation>
    <scope>NUCLEOTIDE SEQUENCE [LARGE SCALE GENOMIC DNA]</scope>
    <source>
        <strain evidence="2">cv. Niubang</strain>
    </source>
</reference>
<gene>
    <name evidence="1" type="ORF">L6452_32352</name>
</gene>
<protein>
    <submittedName>
        <fullName evidence="1">Uncharacterized protein</fullName>
    </submittedName>
</protein>
<organism evidence="1 2">
    <name type="scientific">Arctium lappa</name>
    <name type="common">Greater burdock</name>
    <name type="synonym">Lappa major</name>
    <dbReference type="NCBI Taxonomy" id="4217"/>
    <lineage>
        <taxon>Eukaryota</taxon>
        <taxon>Viridiplantae</taxon>
        <taxon>Streptophyta</taxon>
        <taxon>Embryophyta</taxon>
        <taxon>Tracheophyta</taxon>
        <taxon>Spermatophyta</taxon>
        <taxon>Magnoliopsida</taxon>
        <taxon>eudicotyledons</taxon>
        <taxon>Gunneridae</taxon>
        <taxon>Pentapetalae</taxon>
        <taxon>asterids</taxon>
        <taxon>campanulids</taxon>
        <taxon>Asterales</taxon>
        <taxon>Asteraceae</taxon>
        <taxon>Carduoideae</taxon>
        <taxon>Cardueae</taxon>
        <taxon>Arctiinae</taxon>
        <taxon>Arctium</taxon>
    </lineage>
</organism>
<dbReference type="Proteomes" id="UP001055879">
    <property type="component" value="Linkage Group LG11"/>
</dbReference>
<evidence type="ECO:0000313" key="1">
    <source>
        <dbReference type="EMBL" id="KAI3692535.1"/>
    </source>
</evidence>
<dbReference type="EMBL" id="CM042057">
    <property type="protein sequence ID" value="KAI3692535.1"/>
    <property type="molecule type" value="Genomic_DNA"/>
</dbReference>
<accession>A0ACB8Z5H1</accession>
<proteinExistence type="predicted"/>
<sequence>MSYKRYCISGYILDLFDVKQKGVTDFGDFVRALNVMDGTGFIERQEKIKVSKVKLVFRNLCCEGDVAGAE</sequence>